<dbReference type="NCBIfam" id="TIGR00797">
    <property type="entry name" value="matE"/>
    <property type="match status" value="1"/>
</dbReference>
<evidence type="ECO:0000256" key="5">
    <source>
        <dbReference type="ARBA" id="ARBA00022989"/>
    </source>
</evidence>
<keyword evidence="2" id="KW-0813">Transport</keyword>
<feature type="transmembrane region" description="Helical" evidence="7">
    <location>
        <begin position="376"/>
        <end position="395"/>
    </location>
</feature>
<proteinExistence type="predicted"/>
<feature type="transmembrane region" description="Helical" evidence="7">
    <location>
        <begin position="434"/>
        <end position="454"/>
    </location>
</feature>
<evidence type="ECO:0000313" key="8">
    <source>
        <dbReference type="EMBL" id="MEQ2561677.1"/>
    </source>
</evidence>
<sequence length="462" mass="50508">MSSNQDFREYHKTDSKKNQTSAVSMTEGSLWKNIFLFSCPLIFSQLLEVMFNLSDVAVVGRFADYRALGSVGSTSLLVTLFTGFLIGMGAGVNVRVAHGLGAGNQKETEDTIHSSFLICLVTGLIICGVGLTSSRAFLALLHTKDELMNGAVNYLRIYSLGMPALGLYNFGNGVMSARGDTKRPLVYLFIAGVLNVIMNLIFVIGFHMAAEGVAIASVMAQYTSALLVLHHLWRRRDVCRLQLRKVRFHRTAGQAVLMLGIPGGLQQAIFAIANLFVQAGVNSFDAVTVSGNAAAANTDPLVYNSMFAFYTACASFMSRNLGAGKKDRVLKSYFICLTYAFAIGALLGGLFLLFGQQFLSLFATEPAVIEAGKERLYIMSFSYAISAFMDASIAASRGIGKSIPPTVIVILGSCVFRVIWVFTIFAHFHTLTSLYLLYFFSWIITGAAEVVYFWRSYRKIAI</sequence>
<evidence type="ECO:0000313" key="9">
    <source>
        <dbReference type="Proteomes" id="UP001437460"/>
    </source>
</evidence>
<organism evidence="8 9">
    <name type="scientific">Ventrimonas faecis</name>
    <dbReference type="NCBI Taxonomy" id="3133170"/>
    <lineage>
        <taxon>Bacteria</taxon>
        <taxon>Bacillati</taxon>
        <taxon>Bacillota</taxon>
        <taxon>Clostridia</taxon>
        <taxon>Lachnospirales</taxon>
        <taxon>Lachnospiraceae</taxon>
        <taxon>Ventrimonas</taxon>
    </lineage>
</organism>
<dbReference type="EMBL" id="JBBMFJ010000001">
    <property type="protein sequence ID" value="MEQ2561677.1"/>
    <property type="molecule type" value="Genomic_DNA"/>
</dbReference>
<feature type="transmembrane region" description="Helical" evidence="7">
    <location>
        <begin position="212"/>
        <end position="233"/>
    </location>
</feature>
<dbReference type="InterPro" id="IPR052031">
    <property type="entry name" value="Membrane_Transporter-Flippase"/>
</dbReference>
<comment type="caution">
    <text evidence="8">The sequence shown here is derived from an EMBL/GenBank/DDBJ whole genome shotgun (WGS) entry which is preliminary data.</text>
</comment>
<dbReference type="InterPro" id="IPR048279">
    <property type="entry name" value="MdtK-like"/>
</dbReference>
<dbReference type="PANTHER" id="PTHR43549">
    <property type="entry name" value="MULTIDRUG RESISTANCE PROTEIN YPNP-RELATED"/>
    <property type="match status" value="1"/>
</dbReference>
<name>A0ABV1HIL9_9FIRM</name>
<keyword evidence="3" id="KW-1003">Cell membrane</keyword>
<feature type="transmembrane region" description="Helical" evidence="7">
    <location>
        <begin position="65"/>
        <end position="92"/>
    </location>
</feature>
<keyword evidence="5 7" id="KW-1133">Transmembrane helix</keyword>
<feature type="transmembrane region" description="Helical" evidence="7">
    <location>
        <begin position="333"/>
        <end position="356"/>
    </location>
</feature>
<feature type="transmembrane region" description="Helical" evidence="7">
    <location>
        <begin position="185"/>
        <end position="206"/>
    </location>
</feature>
<comment type="subcellular location">
    <subcellularLocation>
        <location evidence="1">Cell membrane</location>
        <topology evidence="1">Multi-pass membrane protein</topology>
    </subcellularLocation>
</comment>
<dbReference type="CDD" id="cd13138">
    <property type="entry name" value="MATE_yoeA_like"/>
    <property type="match status" value="1"/>
</dbReference>
<feature type="transmembrane region" description="Helical" evidence="7">
    <location>
        <begin position="301"/>
        <end position="321"/>
    </location>
</feature>
<evidence type="ECO:0000256" key="1">
    <source>
        <dbReference type="ARBA" id="ARBA00004651"/>
    </source>
</evidence>
<feature type="transmembrane region" description="Helical" evidence="7">
    <location>
        <begin position="407"/>
        <end position="428"/>
    </location>
</feature>
<evidence type="ECO:0000256" key="6">
    <source>
        <dbReference type="ARBA" id="ARBA00023136"/>
    </source>
</evidence>
<keyword evidence="6 7" id="KW-0472">Membrane</keyword>
<dbReference type="PIRSF" id="PIRSF006603">
    <property type="entry name" value="DinF"/>
    <property type="match status" value="1"/>
</dbReference>
<evidence type="ECO:0000256" key="3">
    <source>
        <dbReference type="ARBA" id="ARBA00022475"/>
    </source>
</evidence>
<keyword evidence="9" id="KW-1185">Reference proteome</keyword>
<reference evidence="8 9" key="1">
    <citation type="submission" date="2024-03" db="EMBL/GenBank/DDBJ databases">
        <title>Human intestinal bacterial collection.</title>
        <authorList>
            <person name="Pauvert C."/>
            <person name="Hitch T.C.A."/>
            <person name="Clavel T."/>
        </authorList>
    </citation>
    <scope>NUCLEOTIDE SEQUENCE [LARGE SCALE GENOMIC DNA]</scope>
    <source>
        <strain evidence="8 9">CLA-AP-H27</strain>
    </source>
</reference>
<protein>
    <submittedName>
        <fullName evidence="8">MATE family efflux transporter</fullName>
    </submittedName>
</protein>
<accession>A0ABV1HIL9</accession>
<feature type="transmembrane region" description="Helical" evidence="7">
    <location>
        <begin position="34"/>
        <end position="53"/>
    </location>
</feature>
<evidence type="ECO:0000256" key="7">
    <source>
        <dbReference type="SAM" id="Phobius"/>
    </source>
</evidence>
<gene>
    <name evidence="8" type="ORF">WMO41_00545</name>
</gene>
<dbReference type="Pfam" id="PF01554">
    <property type="entry name" value="MatE"/>
    <property type="match status" value="2"/>
</dbReference>
<feature type="transmembrane region" description="Helical" evidence="7">
    <location>
        <begin position="254"/>
        <end position="281"/>
    </location>
</feature>
<evidence type="ECO:0000256" key="2">
    <source>
        <dbReference type="ARBA" id="ARBA00022448"/>
    </source>
</evidence>
<dbReference type="PANTHER" id="PTHR43549:SF3">
    <property type="entry name" value="MULTIDRUG RESISTANCE PROTEIN YPNP-RELATED"/>
    <property type="match status" value="1"/>
</dbReference>
<keyword evidence="4 7" id="KW-0812">Transmembrane</keyword>
<dbReference type="Proteomes" id="UP001437460">
    <property type="component" value="Unassembled WGS sequence"/>
</dbReference>
<feature type="transmembrane region" description="Helical" evidence="7">
    <location>
        <begin position="112"/>
        <end position="138"/>
    </location>
</feature>
<dbReference type="RefSeq" id="WP_349228127.1">
    <property type="nucleotide sequence ID" value="NZ_JBBMFJ010000001.1"/>
</dbReference>
<dbReference type="InterPro" id="IPR002528">
    <property type="entry name" value="MATE_fam"/>
</dbReference>
<evidence type="ECO:0000256" key="4">
    <source>
        <dbReference type="ARBA" id="ARBA00022692"/>
    </source>
</evidence>